<evidence type="ECO:0000256" key="2">
    <source>
        <dbReference type="RuleBase" id="RU363116"/>
    </source>
</evidence>
<feature type="non-terminal residue" evidence="4">
    <location>
        <position position="366"/>
    </location>
</feature>
<dbReference type="InterPro" id="IPR027417">
    <property type="entry name" value="P-loop_NTPase"/>
</dbReference>
<dbReference type="Proteomes" id="UP001201163">
    <property type="component" value="Unassembled WGS sequence"/>
</dbReference>
<name>A0AAD4QI30_9AGAM</name>
<protein>
    <recommendedName>
        <fullName evidence="2">Phospholipid scramblase</fullName>
    </recommendedName>
</protein>
<dbReference type="PANTHER" id="PTHR23248">
    <property type="entry name" value="PHOSPHOLIPID SCRAMBLASE-RELATED"/>
    <property type="match status" value="1"/>
</dbReference>
<feature type="compositionally biased region" description="Low complexity" evidence="3">
    <location>
        <begin position="34"/>
        <end position="53"/>
    </location>
</feature>
<dbReference type="Pfam" id="PF03803">
    <property type="entry name" value="Scramblase"/>
    <property type="match status" value="2"/>
</dbReference>
<comment type="caution">
    <text evidence="4">The sequence shown here is derived from an EMBL/GenBank/DDBJ whole genome shotgun (WGS) entry which is preliminary data.</text>
</comment>
<evidence type="ECO:0000256" key="1">
    <source>
        <dbReference type="ARBA" id="ARBA00005350"/>
    </source>
</evidence>
<dbReference type="EMBL" id="JAKELL010000001">
    <property type="protein sequence ID" value="KAH9001241.1"/>
    <property type="molecule type" value="Genomic_DNA"/>
</dbReference>
<evidence type="ECO:0000256" key="3">
    <source>
        <dbReference type="SAM" id="MobiDB-lite"/>
    </source>
</evidence>
<dbReference type="GO" id="GO:0017128">
    <property type="term" value="F:phospholipid scramblase activity"/>
    <property type="evidence" value="ECO:0007669"/>
    <property type="project" value="InterPro"/>
</dbReference>
<organism evidence="4 5">
    <name type="scientific">Lactarius akahatsu</name>
    <dbReference type="NCBI Taxonomy" id="416441"/>
    <lineage>
        <taxon>Eukaryota</taxon>
        <taxon>Fungi</taxon>
        <taxon>Dikarya</taxon>
        <taxon>Basidiomycota</taxon>
        <taxon>Agaricomycotina</taxon>
        <taxon>Agaricomycetes</taxon>
        <taxon>Russulales</taxon>
        <taxon>Russulaceae</taxon>
        <taxon>Lactarius</taxon>
    </lineage>
</organism>
<feature type="region of interest" description="Disordered" evidence="3">
    <location>
        <begin position="34"/>
        <end position="92"/>
    </location>
</feature>
<comment type="similarity">
    <text evidence="1 2">Belongs to the phospholipid scramblase family.</text>
</comment>
<evidence type="ECO:0000313" key="4">
    <source>
        <dbReference type="EMBL" id="KAH9001241.1"/>
    </source>
</evidence>
<dbReference type="AlphaFoldDB" id="A0AAD4QI30"/>
<gene>
    <name evidence="4" type="ORF">EDB92DRAFT_2057587</name>
</gene>
<proteinExistence type="inferred from homology"/>
<sequence>MLRLGLPVSRLSSISKGRQSLSFLRSFALSRFPRGGAPSGGRTRPRTPTLRARQGPTEHFEAQDDSSSDVLNSSPLWEESQRPPASNPEHGLTRLLQNDSLVVTRSLEMLNIFIGFEQTNKYVISNEAGETLGFIAEEPRGLLASFSRQIFKTHRPFRAVIMDRDGTPILWIRRPFAWINSRMYVERLKDWHEYTPSGEPVLDTFAEAQQRWHLWRRRYDLFLRQDLSVNAPTPQPSFTDKVTVERTLSKAGEHPPEPQLEHFVQFSKIDEGFWAWHFTLRSSRGEELASISRAFRGFGREIFTDTGNIGQYSVSFTPLPSQAAPEDTTPREPYVIRELSLQERALVLAMAVNVDFDYFSRHSEGG</sequence>
<evidence type="ECO:0000313" key="5">
    <source>
        <dbReference type="Proteomes" id="UP001201163"/>
    </source>
</evidence>
<accession>A0AAD4QI30</accession>
<dbReference type="SUPFAM" id="SSF52540">
    <property type="entry name" value="P-loop containing nucleoside triphosphate hydrolases"/>
    <property type="match status" value="1"/>
</dbReference>
<dbReference type="GO" id="GO:0005886">
    <property type="term" value="C:plasma membrane"/>
    <property type="evidence" value="ECO:0007669"/>
    <property type="project" value="TreeGrafter"/>
</dbReference>
<keyword evidence="5" id="KW-1185">Reference proteome</keyword>
<reference evidence="4" key="1">
    <citation type="submission" date="2022-01" db="EMBL/GenBank/DDBJ databases">
        <title>Comparative genomics reveals a dynamic genome evolution in the ectomycorrhizal milk-cap (Lactarius) mushrooms.</title>
        <authorList>
            <consortium name="DOE Joint Genome Institute"/>
            <person name="Lebreton A."/>
            <person name="Tang N."/>
            <person name="Kuo A."/>
            <person name="LaButti K."/>
            <person name="Drula E."/>
            <person name="Barry K."/>
            <person name="Clum A."/>
            <person name="Lipzen A."/>
            <person name="Mousain D."/>
            <person name="Ng V."/>
            <person name="Wang R."/>
            <person name="Wang X."/>
            <person name="Dai Y."/>
            <person name="Henrissat B."/>
            <person name="Grigoriev I.V."/>
            <person name="Guerin-Laguette A."/>
            <person name="Yu F."/>
            <person name="Martin F.M."/>
        </authorList>
    </citation>
    <scope>NUCLEOTIDE SEQUENCE</scope>
    <source>
        <strain evidence="4">QP</strain>
    </source>
</reference>
<dbReference type="InterPro" id="IPR005552">
    <property type="entry name" value="Scramblase"/>
</dbReference>
<dbReference type="PANTHER" id="PTHR23248:SF9">
    <property type="entry name" value="PHOSPHOLIPID SCRAMBLASE"/>
    <property type="match status" value="1"/>
</dbReference>